<feature type="transmembrane region" description="Helical" evidence="2">
    <location>
        <begin position="114"/>
        <end position="135"/>
    </location>
</feature>
<dbReference type="Proteomes" id="UP001596200">
    <property type="component" value="Unassembled WGS sequence"/>
</dbReference>
<feature type="compositionally biased region" description="Basic and acidic residues" evidence="1">
    <location>
        <begin position="232"/>
        <end position="253"/>
    </location>
</feature>
<accession>A0ABW1GRA9</accession>
<protein>
    <submittedName>
        <fullName evidence="3">Uncharacterized protein</fullName>
    </submittedName>
</protein>
<proteinExistence type="predicted"/>
<organism evidence="3 4">
    <name type="scientific">Streptomyces pulveraceus</name>
    <dbReference type="NCBI Taxonomy" id="68258"/>
    <lineage>
        <taxon>Bacteria</taxon>
        <taxon>Bacillati</taxon>
        <taxon>Actinomycetota</taxon>
        <taxon>Actinomycetes</taxon>
        <taxon>Kitasatosporales</taxon>
        <taxon>Streptomycetaceae</taxon>
        <taxon>Streptomyces</taxon>
    </lineage>
</organism>
<feature type="transmembrane region" description="Helical" evidence="2">
    <location>
        <begin position="76"/>
        <end position="94"/>
    </location>
</feature>
<evidence type="ECO:0000313" key="3">
    <source>
        <dbReference type="EMBL" id="MFC5916360.1"/>
    </source>
</evidence>
<keyword evidence="4" id="KW-1185">Reference proteome</keyword>
<evidence type="ECO:0000256" key="1">
    <source>
        <dbReference type="SAM" id="MobiDB-lite"/>
    </source>
</evidence>
<sequence>MIRYVLGSVLALIGAAAAVLSPFRDWYDGRLGRHYRIDELFTGITVGRPGALGSILLAFLFAALLTVVGVVLRSRLLVAFAGVVVLGSTVLWMVRQGQSTGSLAVAGDGSGLGWGVAEAAAGGALLLVGAAVMSGRRSARGAHGRPYAAPGSENPDTWPPTQEPGPSVQTSTLPEPEPEPYTGPDPAARRPAPEPGPGPGHAAAPEDRDTAPYPVVPDEGTDERPYGSPRESPGERPYESPRESPGEDRPPRR</sequence>
<keyword evidence="2" id="KW-0472">Membrane</keyword>
<comment type="caution">
    <text evidence="3">The sequence shown here is derived from an EMBL/GenBank/DDBJ whole genome shotgun (WGS) entry which is preliminary data.</text>
</comment>
<dbReference type="EMBL" id="JBHSPU010000020">
    <property type="protein sequence ID" value="MFC5916360.1"/>
    <property type="molecule type" value="Genomic_DNA"/>
</dbReference>
<dbReference type="RefSeq" id="WP_344507537.1">
    <property type="nucleotide sequence ID" value="NZ_BAAATU010000001.1"/>
</dbReference>
<keyword evidence="2" id="KW-0812">Transmembrane</keyword>
<name>A0ABW1GRA9_9ACTN</name>
<evidence type="ECO:0000313" key="4">
    <source>
        <dbReference type="Proteomes" id="UP001596200"/>
    </source>
</evidence>
<feature type="region of interest" description="Disordered" evidence="1">
    <location>
        <begin position="140"/>
        <end position="253"/>
    </location>
</feature>
<keyword evidence="2" id="KW-1133">Transmembrane helix</keyword>
<reference evidence="4" key="1">
    <citation type="journal article" date="2019" name="Int. J. Syst. Evol. Microbiol.">
        <title>The Global Catalogue of Microorganisms (GCM) 10K type strain sequencing project: providing services to taxonomists for standard genome sequencing and annotation.</title>
        <authorList>
            <consortium name="The Broad Institute Genomics Platform"/>
            <consortium name="The Broad Institute Genome Sequencing Center for Infectious Disease"/>
            <person name="Wu L."/>
            <person name="Ma J."/>
        </authorList>
    </citation>
    <scope>NUCLEOTIDE SEQUENCE [LARGE SCALE GENOMIC DNA]</scope>
    <source>
        <strain evidence="4">JCM 4147</strain>
    </source>
</reference>
<feature type="transmembrane region" description="Helical" evidence="2">
    <location>
        <begin position="51"/>
        <end position="71"/>
    </location>
</feature>
<evidence type="ECO:0000256" key="2">
    <source>
        <dbReference type="SAM" id="Phobius"/>
    </source>
</evidence>
<gene>
    <name evidence="3" type="ORF">ACFP1B_23465</name>
</gene>